<name>A0A2P2QN10_RHIMU</name>
<dbReference type="AlphaFoldDB" id="A0A2P2QN10"/>
<proteinExistence type="predicted"/>
<sequence>MCQPLFAVEALDFQSCIV</sequence>
<dbReference type="EMBL" id="GGEC01087874">
    <property type="protein sequence ID" value="MBX68358.1"/>
    <property type="molecule type" value="Transcribed_RNA"/>
</dbReference>
<protein>
    <submittedName>
        <fullName evidence="1">Uncharacterized protein</fullName>
    </submittedName>
</protein>
<organism evidence="1">
    <name type="scientific">Rhizophora mucronata</name>
    <name type="common">Asiatic mangrove</name>
    <dbReference type="NCBI Taxonomy" id="61149"/>
    <lineage>
        <taxon>Eukaryota</taxon>
        <taxon>Viridiplantae</taxon>
        <taxon>Streptophyta</taxon>
        <taxon>Embryophyta</taxon>
        <taxon>Tracheophyta</taxon>
        <taxon>Spermatophyta</taxon>
        <taxon>Magnoliopsida</taxon>
        <taxon>eudicotyledons</taxon>
        <taxon>Gunneridae</taxon>
        <taxon>Pentapetalae</taxon>
        <taxon>rosids</taxon>
        <taxon>fabids</taxon>
        <taxon>Malpighiales</taxon>
        <taxon>Rhizophoraceae</taxon>
        <taxon>Rhizophora</taxon>
    </lineage>
</organism>
<evidence type="ECO:0000313" key="1">
    <source>
        <dbReference type="EMBL" id="MBX68358.1"/>
    </source>
</evidence>
<reference evidence="1" key="1">
    <citation type="submission" date="2018-02" db="EMBL/GenBank/DDBJ databases">
        <title>Rhizophora mucronata_Transcriptome.</title>
        <authorList>
            <person name="Meera S.P."/>
            <person name="Sreeshan A."/>
            <person name="Augustine A."/>
        </authorList>
    </citation>
    <scope>NUCLEOTIDE SEQUENCE</scope>
    <source>
        <tissue evidence="1">Leaf</tissue>
    </source>
</reference>
<accession>A0A2P2QN10</accession>